<sequence>MGAGVVKIEKQAKVITRSQLWAVYDSFYGGQETAPKSHGDRVTQYWDSLPGNGMSSEAIYTIKTVLKNETGLFPRRRPANKIGRRNKLHMNHKTGDAAPLTILHYREDQPMGYEKSCN</sequence>
<dbReference type="EMBL" id="JAHRIO010096593">
    <property type="protein sequence ID" value="MEQ2190175.1"/>
    <property type="molecule type" value="Genomic_DNA"/>
</dbReference>
<reference evidence="1 2" key="1">
    <citation type="submission" date="2021-06" db="EMBL/GenBank/DDBJ databases">
        <authorList>
            <person name="Palmer J.M."/>
        </authorList>
    </citation>
    <scope>NUCLEOTIDE SEQUENCE [LARGE SCALE GENOMIC DNA]</scope>
    <source>
        <strain evidence="1 2">GA_2019</strain>
        <tissue evidence="1">Muscle</tissue>
    </source>
</reference>
<accession>A0ABV0Q309</accession>
<name>A0ABV0Q309_9TELE</name>
<protein>
    <submittedName>
        <fullName evidence="1">Uncharacterized protein</fullName>
    </submittedName>
</protein>
<evidence type="ECO:0000313" key="2">
    <source>
        <dbReference type="Proteomes" id="UP001476798"/>
    </source>
</evidence>
<proteinExistence type="predicted"/>
<evidence type="ECO:0000313" key="1">
    <source>
        <dbReference type="EMBL" id="MEQ2190175.1"/>
    </source>
</evidence>
<organism evidence="1 2">
    <name type="scientific">Goodea atripinnis</name>
    <dbReference type="NCBI Taxonomy" id="208336"/>
    <lineage>
        <taxon>Eukaryota</taxon>
        <taxon>Metazoa</taxon>
        <taxon>Chordata</taxon>
        <taxon>Craniata</taxon>
        <taxon>Vertebrata</taxon>
        <taxon>Euteleostomi</taxon>
        <taxon>Actinopterygii</taxon>
        <taxon>Neopterygii</taxon>
        <taxon>Teleostei</taxon>
        <taxon>Neoteleostei</taxon>
        <taxon>Acanthomorphata</taxon>
        <taxon>Ovalentaria</taxon>
        <taxon>Atherinomorphae</taxon>
        <taxon>Cyprinodontiformes</taxon>
        <taxon>Goodeidae</taxon>
        <taxon>Goodea</taxon>
    </lineage>
</organism>
<comment type="caution">
    <text evidence="1">The sequence shown here is derived from an EMBL/GenBank/DDBJ whole genome shotgun (WGS) entry which is preliminary data.</text>
</comment>
<dbReference type="Proteomes" id="UP001476798">
    <property type="component" value="Unassembled WGS sequence"/>
</dbReference>
<keyword evidence="2" id="KW-1185">Reference proteome</keyword>
<gene>
    <name evidence="1" type="ORF">GOODEAATRI_033140</name>
</gene>